<protein>
    <recommendedName>
        <fullName evidence="4">DUF4232 domain-containing protein</fullName>
    </recommendedName>
</protein>
<dbReference type="EMBL" id="VDUX01000005">
    <property type="protein sequence ID" value="TXL57930.1"/>
    <property type="molecule type" value="Genomic_DNA"/>
</dbReference>
<dbReference type="RefSeq" id="WP_147686841.1">
    <property type="nucleotide sequence ID" value="NZ_VDUX01000005.1"/>
</dbReference>
<feature type="compositionally biased region" description="Pro residues" evidence="1">
    <location>
        <begin position="199"/>
        <end position="211"/>
    </location>
</feature>
<dbReference type="AlphaFoldDB" id="A0A5C8NH22"/>
<accession>A0A5C8NH22</accession>
<gene>
    <name evidence="2" type="ORF">FHP06_11370</name>
</gene>
<evidence type="ECO:0000256" key="1">
    <source>
        <dbReference type="SAM" id="MobiDB-lite"/>
    </source>
</evidence>
<feature type="region of interest" description="Disordered" evidence="1">
    <location>
        <begin position="185"/>
        <end position="223"/>
    </location>
</feature>
<sequence length="223" mass="23521">MSQRRLPAEVYWRRRLLVLALLILLVWLGMRVWPDGDGEPAAAAPTATPTATQAPPTTNGVTNVALTTGSEPCDAESIRITPTVRSGQHTRGPVTITLLVSSSSAKPCNFTARSSDLLVVISAGKTPVYDSTVCKASLLRQTVQLSPGWATSVDATWSGRGSGPRCSSKEGWATPGTYVLKIGTLGGEPGRTSFRLTSPPKPKATPTPTPTATPTKKAEKKKS</sequence>
<evidence type="ECO:0008006" key="4">
    <source>
        <dbReference type="Google" id="ProtNLM"/>
    </source>
</evidence>
<feature type="compositionally biased region" description="Low complexity" evidence="1">
    <location>
        <begin position="40"/>
        <end position="58"/>
    </location>
</feature>
<name>A0A5C8NH22_9ACTN</name>
<proteinExistence type="predicted"/>
<feature type="region of interest" description="Disordered" evidence="1">
    <location>
        <begin position="40"/>
        <end position="59"/>
    </location>
</feature>
<organism evidence="2 3">
    <name type="scientific">Aeromicrobium terrae</name>
    <dbReference type="NCBI Taxonomy" id="2498846"/>
    <lineage>
        <taxon>Bacteria</taxon>
        <taxon>Bacillati</taxon>
        <taxon>Actinomycetota</taxon>
        <taxon>Actinomycetes</taxon>
        <taxon>Propionibacteriales</taxon>
        <taxon>Nocardioidaceae</taxon>
        <taxon>Aeromicrobium</taxon>
    </lineage>
</organism>
<evidence type="ECO:0000313" key="2">
    <source>
        <dbReference type="EMBL" id="TXL57930.1"/>
    </source>
</evidence>
<dbReference type="Proteomes" id="UP000321571">
    <property type="component" value="Unassembled WGS sequence"/>
</dbReference>
<keyword evidence="3" id="KW-1185">Reference proteome</keyword>
<dbReference type="OrthoDB" id="5189092at2"/>
<comment type="caution">
    <text evidence="2">The sequence shown here is derived from an EMBL/GenBank/DDBJ whole genome shotgun (WGS) entry which is preliminary data.</text>
</comment>
<reference evidence="2 3" key="1">
    <citation type="submission" date="2019-06" db="EMBL/GenBank/DDBJ databases">
        <title>Aeromicrobium sp. nov., isolated from a maize field.</title>
        <authorList>
            <person name="Lin S.-Y."/>
            <person name="Tsai C.-F."/>
            <person name="Young C.-C."/>
        </authorList>
    </citation>
    <scope>NUCLEOTIDE SEQUENCE [LARGE SCALE GENOMIC DNA]</scope>
    <source>
        <strain evidence="2 3">CC-CFT486</strain>
    </source>
</reference>
<evidence type="ECO:0000313" key="3">
    <source>
        <dbReference type="Proteomes" id="UP000321571"/>
    </source>
</evidence>